<dbReference type="InterPro" id="IPR028082">
    <property type="entry name" value="Peripla_BP_I"/>
</dbReference>
<comment type="similarity">
    <text evidence="1">Belongs to the leucine-binding protein family.</text>
</comment>
<dbReference type="EMBL" id="JANCLU010000013">
    <property type="protein sequence ID" value="MCP8939626.1"/>
    <property type="molecule type" value="Genomic_DNA"/>
</dbReference>
<dbReference type="InterPro" id="IPR051010">
    <property type="entry name" value="BCAA_transport"/>
</dbReference>
<dbReference type="SUPFAM" id="SSF53822">
    <property type="entry name" value="Periplasmic binding protein-like I"/>
    <property type="match status" value="1"/>
</dbReference>
<name>A0ABT1LEU7_9HYPH</name>
<keyword evidence="3" id="KW-0813">Transport</keyword>
<sequence>MTSGRAGLAALAVLAALAAAPALAQAQKPPPKDLRVGYVALAQDARYDSDRAYARIPLRPLGRPVAGAEVAVKESESVAKVLGMRLSLEQASGASVQELAATVKTWAAEQDIHYVVTDLSGPDLKALAAAVADAPVLLLNATAPDDDLRGAACLANVAHTMPSDAMLADALVQYLVARKWTTILALQGSLPEDAAAIAALQRAATRFGAKVVEVRPFQLTNDPRQRDQNNVALLTGRAEYDVVYVADADGEYARYVPYETQRPRPVVGSAGLSPAAWHWAWERNGGPQLTSRFEKAAGRRPVSQDWAAWAAVKAVVQAAVRTRSTDYAATRAYLLGDAMNLDGVKGNPMSFRAWDRQLRQPLFLATDNAIIERAPVRGFLHRVNELDTLGVDEPETKCKS</sequence>
<evidence type="ECO:0000256" key="1">
    <source>
        <dbReference type="ARBA" id="ARBA00010062"/>
    </source>
</evidence>
<dbReference type="NCBIfam" id="TIGR03863">
    <property type="entry name" value="PQQ_ABC_bind"/>
    <property type="match status" value="1"/>
</dbReference>
<dbReference type="Proteomes" id="UP001205890">
    <property type="component" value="Unassembled WGS sequence"/>
</dbReference>
<feature type="signal peptide" evidence="4">
    <location>
        <begin position="1"/>
        <end position="24"/>
    </location>
</feature>
<dbReference type="InterPro" id="IPR028081">
    <property type="entry name" value="Leu-bd"/>
</dbReference>
<evidence type="ECO:0000256" key="4">
    <source>
        <dbReference type="SAM" id="SignalP"/>
    </source>
</evidence>
<keyword evidence="2 4" id="KW-0732">Signal</keyword>
<evidence type="ECO:0000259" key="5">
    <source>
        <dbReference type="Pfam" id="PF13458"/>
    </source>
</evidence>
<reference evidence="6 7" key="1">
    <citation type="submission" date="2022-07" db="EMBL/GenBank/DDBJ databases">
        <authorList>
            <person name="Li W.-J."/>
            <person name="Deng Q.-Q."/>
        </authorList>
    </citation>
    <scope>NUCLEOTIDE SEQUENCE [LARGE SCALE GENOMIC DNA]</scope>
    <source>
        <strain evidence="6 7">SYSU M60028</strain>
    </source>
</reference>
<evidence type="ECO:0000313" key="7">
    <source>
        <dbReference type="Proteomes" id="UP001205890"/>
    </source>
</evidence>
<feature type="chain" id="PRO_5046741729" evidence="4">
    <location>
        <begin position="25"/>
        <end position="400"/>
    </location>
</feature>
<dbReference type="Pfam" id="PF13458">
    <property type="entry name" value="Peripla_BP_6"/>
    <property type="match status" value="1"/>
</dbReference>
<evidence type="ECO:0000256" key="3">
    <source>
        <dbReference type="ARBA" id="ARBA00022970"/>
    </source>
</evidence>
<keyword evidence="7" id="KW-1185">Reference proteome</keyword>
<evidence type="ECO:0000313" key="6">
    <source>
        <dbReference type="EMBL" id="MCP8939626.1"/>
    </source>
</evidence>
<accession>A0ABT1LEU7</accession>
<keyword evidence="3" id="KW-0029">Amino-acid transport</keyword>
<comment type="caution">
    <text evidence="6">The sequence shown here is derived from an EMBL/GenBank/DDBJ whole genome shotgun (WGS) entry which is preliminary data.</text>
</comment>
<evidence type="ECO:0000256" key="2">
    <source>
        <dbReference type="ARBA" id="ARBA00022729"/>
    </source>
</evidence>
<protein>
    <submittedName>
        <fullName evidence="6">Amino acid ABC transporter substrate-binding protein</fullName>
    </submittedName>
</protein>
<dbReference type="InterPro" id="IPR022478">
    <property type="entry name" value="ABC_transptr_sub-bd_PQQ"/>
</dbReference>
<dbReference type="RefSeq" id="WP_254743417.1">
    <property type="nucleotide sequence ID" value="NZ_JANCLU010000013.1"/>
</dbReference>
<feature type="domain" description="Leucine-binding protein" evidence="5">
    <location>
        <begin position="62"/>
        <end position="245"/>
    </location>
</feature>
<gene>
    <name evidence="6" type="ORF">NK718_13950</name>
</gene>
<dbReference type="PANTHER" id="PTHR30483">
    <property type="entry name" value="LEUCINE-SPECIFIC-BINDING PROTEIN"/>
    <property type="match status" value="1"/>
</dbReference>
<organism evidence="6 7">
    <name type="scientific">Alsobacter ponti</name>
    <dbReference type="NCBI Taxonomy" id="2962936"/>
    <lineage>
        <taxon>Bacteria</taxon>
        <taxon>Pseudomonadati</taxon>
        <taxon>Pseudomonadota</taxon>
        <taxon>Alphaproteobacteria</taxon>
        <taxon>Hyphomicrobiales</taxon>
        <taxon>Alsobacteraceae</taxon>
        <taxon>Alsobacter</taxon>
    </lineage>
</organism>
<dbReference type="Gene3D" id="3.40.50.2300">
    <property type="match status" value="3"/>
</dbReference>
<proteinExistence type="inferred from homology"/>
<dbReference type="PANTHER" id="PTHR30483:SF6">
    <property type="entry name" value="PERIPLASMIC BINDING PROTEIN OF ABC TRANSPORTER FOR NATURAL AMINO ACIDS"/>
    <property type="match status" value="1"/>
</dbReference>